<gene>
    <name evidence="2" type="ordered locus">OCA5_c30740</name>
</gene>
<evidence type="ECO:0000256" key="1">
    <source>
        <dbReference type="SAM" id="MobiDB-lite"/>
    </source>
</evidence>
<accession>B6JDT4</accession>
<dbReference type="Proteomes" id="UP000007730">
    <property type="component" value="Chromosome"/>
</dbReference>
<proteinExistence type="predicted"/>
<dbReference type="STRING" id="504832.OCA5_c30740"/>
<dbReference type="HOGENOM" id="CLU_3064114_0_0_5"/>
<reference evidence="2 3" key="1">
    <citation type="journal article" date="2011" name="J. Bacteriol.">
        <title>Complete genome sequences of the chemolithoautotrophic Oligotropha carboxidovorans strains OM4 and OM5.</title>
        <authorList>
            <person name="Volland S."/>
            <person name="Rachinger M."/>
            <person name="Strittmatter A."/>
            <person name="Daniel R."/>
            <person name="Gottschalk G."/>
            <person name="Meyer O."/>
        </authorList>
    </citation>
    <scope>NUCLEOTIDE SEQUENCE [LARGE SCALE GENOMIC DNA]</scope>
    <source>
        <strain evidence="3">ATCC 49405 / DSM 1227 / KCTC 32145 / OM5</strain>
    </source>
</reference>
<dbReference type="KEGG" id="ocg:OCA5_c30740"/>
<keyword evidence="3" id="KW-1185">Reference proteome</keyword>
<evidence type="ECO:0000313" key="2">
    <source>
        <dbReference type="EMBL" id="AEI07758.1"/>
    </source>
</evidence>
<evidence type="ECO:0000313" key="3">
    <source>
        <dbReference type="Proteomes" id="UP000007730"/>
    </source>
</evidence>
<dbReference type="EMBL" id="CP002826">
    <property type="protein sequence ID" value="AEI07758.1"/>
    <property type="molecule type" value="Genomic_DNA"/>
</dbReference>
<protein>
    <submittedName>
        <fullName evidence="2">Uncharacterized protein</fullName>
    </submittedName>
</protein>
<feature type="compositionally biased region" description="Basic and acidic residues" evidence="1">
    <location>
        <begin position="43"/>
        <end position="53"/>
    </location>
</feature>
<sequence>MTDAVRAPGMSIRCLRRPSTDIRLKKKPLPRQQSLSCAIDNDGTEKEALKAVS</sequence>
<dbReference type="KEGG" id="oca:OCAR_4877"/>
<dbReference type="AlphaFoldDB" id="B6JDT4"/>
<organism evidence="2 3">
    <name type="scientific">Afipia carboxidovorans (strain ATCC 49405 / DSM 1227 / KCTC 32145 / OM5)</name>
    <name type="common">Oligotropha carboxidovorans</name>
    <dbReference type="NCBI Taxonomy" id="504832"/>
    <lineage>
        <taxon>Bacteria</taxon>
        <taxon>Pseudomonadati</taxon>
        <taxon>Pseudomonadota</taxon>
        <taxon>Alphaproteobacteria</taxon>
        <taxon>Hyphomicrobiales</taxon>
        <taxon>Nitrobacteraceae</taxon>
        <taxon>Afipia</taxon>
    </lineage>
</organism>
<name>B6JDT4_AFIC5</name>
<feature type="region of interest" description="Disordered" evidence="1">
    <location>
        <begin position="27"/>
        <end position="53"/>
    </location>
</feature>